<accession>A0AAE3JCC6</accession>
<organism evidence="4 5">
    <name type="scientific">Anthropogastromicrobium aceti</name>
    <dbReference type="NCBI Taxonomy" id="2981768"/>
    <lineage>
        <taxon>Bacteria</taxon>
        <taxon>Bacillati</taxon>
        <taxon>Bacillota</taxon>
        <taxon>Clostridia</taxon>
        <taxon>Lachnospirales</taxon>
        <taxon>Lachnospiraceae</taxon>
        <taxon>Anthropogastromicrobium</taxon>
    </lineage>
</organism>
<sequence>MWIFYAIGSSFFAGITAILAKCGIKKTDSNVATAIRTVVVLLFSWLMVLITGTWGGIRQIDGRTLLFLILSGLATGASWLCYFHALQKGDINKVVPIDKSSTVLSILLAFIFLHEGISGKKIIFVLLIGIGTMMMITKKDIKTDSEKKSGGWLIYAVLSAVFASLTSILGKIGIEGIDSNLGTAIRTTVVLLMAWLMVFVTQKQKEINKIEKKELCFICLSGLATGASWLFYYRALQEGPASVVVPIDKLSMLVTIAFSWIVFHEKLTKKSAVGVLLITAGTLLLAVTA</sequence>
<gene>
    <name evidence="4" type="ORF">LKD48_08785</name>
</gene>
<evidence type="ECO:0000313" key="4">
    <source>
        <dbReference type="EMBL" id="MCC2221726.1"/>
    </source>
</evidence>
<proteinExistence type="inferred from homology"/>
<feature type="domain" description="EamA" evidence="3">
    <location>
        <begin position="152"/>
        <end position="285"/>
    </location>
</feature>
<feature type="domain" description="EamA" evidence="3">
    <location>
        <begin position="1"/>
        <end position="136"/>
    </location>
</feature>
<feature type="transmembrane region" description="Helical" evidence="2">
    <location>
        <begin position="64"/>
        <end position="86"/>
    </location>
</feature>
<feature type="transmembrane region" description="Helical" evidence="2">
    <location>
        <begin position="214"/>
        <end position="232"/>
    </location>
</feature>
<dbReference type="AlphaFoldDB" id="A0AAE3JCC6"/>
<dbReference type="Pfam" id="PF00892">
    <property type="entry name" value="EamA"/>
    <property type="match status" value="2"/>
</dbReference>
<dbReference type="Proteomes" id="UP001198200">
    <property type="component" value="Unassembled WGS sequence"/>
</dbReference>
<evidence type="ECO:0000256" key="2">
    <source>
        <dbReference type="SAM" id="Phobius"/>
    </source>
</evidence>
<dbReference type="SUPFAM" id="SSF103481">
    <property type="entry name" value="Multidrug resistance efflux transporter EmrE"/>
    <property type="match status" value="2"/>
</dbReference>
<dbReference type="GO" id="GO:0016020">
    <property type="term" value="C:membrane"/>
    <property type="evidence" value="ECO:0007669"/>
    <property type="project" value="InterPro"/>
</dbReference>
<dbReference type="PANTHER" id="PTHR22911:SF137">
    <property type="entry name" value="SOLUTE CARRIER FAMILY 35 MEMBER G2-RELATED"/>
    <property type="match status" value="1"/>
</dbReference>
<feature type="transmembrane region" description="Helical" evidence="2">
    <location>
        <begin position="152"/>
        <end position="172"/>
    </location>
</feature>
<comment type="caution">
    <text evidence="4">The sequence shown here is derived from an EMBL/GenBank/DDBJ whole genome shotgun (WGS) entry which is preliminary data.</text>
</comment>
<name>A0AAE3JCC6_9FIRM</name>
<dbReference type="PANTHER" id="PTHR22911">
    <property type="entry name" value="ACYL-MALONYL CONDENSING ENZYME-RELATED"/>
    <property type="match status" value="1"/>
</dbReference>
<reference evidence="4 5" key="1">
    <citation type="submission" date="2021-10" db="EMBL/GenBank/DDBJ databases">
        <title>Anaerobic single-cell dispensing facilitates the cultivation of human gut bacteria.</title>
        <authorList>
            <person name="Afrizal A."/>
        </authorList>
    </citation>
    <scope>NUCLEOTIDE SEQUENCE [LARGE SCALE GENOMIC DNA]</scope>
    <source>
        <strain evidence="4 5">CLA-AA-H224</strain>
    </source>
</reference>
<dbReference type="InterPro" id="IPR000620">
    <property type="entry name" value="EamA_dom"/>
</dbReference>
<keyword evidence="2" id="KW-1133">Transmembrane helix</keyword>
<evidence type="ECO:0000259" key="3">
    <source>
        <dbReference type="Pfam" id="PF00892"/>
    </source>
</evidence>
<dbReference type="Gene3D" id="1.10.3730.20">
    <property type="match status" value="2"/>
</dbReference>
<feature type="transmembrane region" description="Helical" evidence="2">
    <location>
        <begin position="30"/>
        <end position="52"/>
    </location>
</feature>
<comment type="similarity">
    <text evidence="1">Belongs to the EamA transporter family.</text>
</comment>
<feature type="transmembrane region" description="Helical" evidence="2">
    <location>
        <begin position="270"/>
        <end position="288"/>
    </location>
</feature>
<keyword evidence="2" id="KW-0472">Membrane</keyword>
<feature type="transmembrane region" description="Helical" evidence="2">
    <location>
        <begin position="244"/>
        <end position="263"/>
    </location>
</feature>
<feature type="transmembrane region" description="Helical" evidence="2">
    <location>
        <begin position="106"/>
        <end position="131"/>
    </location>
</feature>
<protein>
    <submittedName>
        <fullName evidence="4">EamA family transporter</fullName>
    </submittedName>
</protein>
<feature type="transmembrane region" description="Helical" evidence="2">
    <location>
        <begin position="184"/>
        <end position="202"/>
    </location>
</feature>
<keyword evidence="2" id="KW-0812">Transmembrane</keyword>
<dbReference type="InterPro" id="IPR037185">
    <property type="entry name" value="EmrE-like"/>
</dbReference>
<dbReference type="EMBL" id="JAJEQN010000019">
    <property type="protein sequence ID" value="MCC2221726.1"/>
    <property type="molecule type" value="Genomic_DNA"/>
</dbReference>
<evidence type="ECO:0000313" key="5">
    <source>
        <dbReference type="Proteomes" id="UP001198200"/>
    </source>
</evidence>
<keyword evidence="5" id="KW-1185">Reference proteome</keyword>
<evidence type="ECO:0000256" key="1">
    <source>
        <dbReference type="ARBA" id="ARBA00007362"/>
    </source>
</evidence>
<dbReference type="RefSeq" id="WP_118614121.1">
    <property type="nucleotide sequence ID" value="NZ_JAJEQN010000019.1"/>
</dbReference>